<evidence type="ECO:0008006" key="4">
    <source>
        <dbReference type="Google" id="ProtNLM"/>
    </source>
</evidence>
<accession>A0A1H3BR88</accession>
<protein>
    <recommendedName>
        <fullName evidence="4">YrhC-like protein</fullName>
    </recommendedName>
</protein>
<sequence>MNSKTLNTVQYVGATLLIMGTVTFLLSIMGLGDRTLTMIGVGLVMGSVFIFMMGLFLSLSEELTVRYKKENRRFNQ</sequence>
<keyword evidence="1" id="KW-0472">Membrane</keyword>
<proteinExistence type="predicted"/>
<keyword evidence="1" id="KW-1133">Transmembrane helix</keyword>
<feature type="transmembrane region" description="Helical" evidence="1">
    <location>
        <begin position="38"/>
        <end position="59"/>
    </location>
</feature>
<dbReference type="Proteomes" id="UP000198647">
    <property type="component" value="Unassembled WGS sequence"/>
</dbReference>
<evidence type="ECO:0000313" key="2">
    <source>
        <dbReference type="EMBL" id="SDX44520.1"/>
    </source>
</evidence>
<dbReference type="RefSeq" id="WP_008590042.1">
    <property type="nucleotide sequence ID" value="NZ_FNOS01000001.1"/>
</dbReference>
<reference evidence="2 3" key="1">
    <citation type="submission" date="2016-10" db="EMBL/GenBank/DDBJ databases">
        <authorList>
            <person name="Varghese N."/>
            <person name="Submissions S."/>
        </authorList>
    </citation>
    <scope>NUCLEOTIDE SEQUENCE [LARGE SCALE GENOMIC DNA]</scope>
    <source>
        <strain evidence="2 3">DSM 20748</strain>
    </source>
</reference>
<name>A0A1H3BR88_9BACI</name>
<comment type="caution">
    <text evidence="2">The sequence shown here is derived from an EMBL/GenBank/DDBJ whole genome shotgun (WGS) entry which is preliminary data.</text>
</comment>
<organism evidence="2 3">
    <name type="scientific">Salimicrobium album</name>
    <dbReference type="NCBI Taxonomy" id="50717"/>
    <lineage>
        <taxon>Bacteria</taxon>
        <taxon>Bacillati</taxon>
        <taxon>Bacillota</taxon>
        <taxon>Bacilli</taxon>
        <taxon>Bacillales</taxon>
        <taxon>Bacillaceae</taxon>
        <taxon>Salimicrobium</taxon>
    </lineage>
</organism>
<dbReference type="EMBL" id="FNOS01000001">
    <property type="protein sequence ID" value="SDX44520.1"/>
    <property type="molecule type" value="Genomic_DNA"/>
</dbReference>
<keyword evidence="3" id="KW-1185">Reference proteome</keyword>
<evidence type="ECO:0000313" key="3">
    <source>
        <dbReference type="Proteomes" id="UP000198647"/>
    </source>
</evidence>
<evidence type="ECO:0000256" key="1">
    <source>
        <dbReference type="SAM" id="Phobius"/>
    </source>
</evidence>
<gene>
    <name evidence="2" type="ORF">SAMN04488081_0541</name>
</gene>
<feature type="transmembrane region" description="Helical" evidence="1">
    <location>
        <begin position="12"/>
        <end position="32"/>
    </location>
</feature>
<keyword evidence="1" id="KW-0812">Transmembrane</keyword>